<reference evidence="1 2" key="1">
    <citation type="journal article" date="2012" name="J. Bacteriol.">
        <title>Genome sequence of the cycloprodigiosin-producing bacterial strain Pseudoalteromonas rubra ATCC 29570(T).</title>
        <authorList>
            <person name="Xie B.B."/>
            <person name="Shu Y.L."/>
            <person name="Qin Q.L."/>
            <person name="Rong J.C."/>
            <person name="Zhang X.Y."/>
            <person name="Chen X.L."/>
            <person name="Zhou B.C."/>
            <person name="Zhang Y.Z."/>
        </authorList>
    </citation>
    <scope>NUCLEOTIDE SEQUENCE [LARGE SCALE GENOMIC DNA]</scope>
    <source>
        <strain evidence="1 2">DSM 6842</strain>
    </source>
</reference>
<dbReference type="AlphaFoldDB" id="A0A8T0C1F4"/>
<gene>
    <name evidence="1" type="ORF">PRUB_b1062</name>
</gene>
<organism evidence="1 2">
    <name type="scientific">Pseudoalteromonas rubra</name>
    <dbReference type="NCBI Taxonomy" id="43658"/>
    <lineage>
        <taxon>Bacteria</taxon>
        <taxon>Pseudomonadati</taxon>
        <taxon>Pseudomonadota</taxon>
        <taxon>Gammaproteobacteria</taxon>
        <taxon>Alteromonadales</taxon>
        <taxon>Pseudoalteromonadaceae</taxon>
        <taxon>Pseudoalteromonas</taxon>
    </lineage>
</organism>
<evidence type="ECO:0000313" key="1">
    <source>
        <dbReference type="EMBL" id="KAF7781740.1"/>
    </source>
</evidence>
<accession>A0A8T0C1F4</accession>
<protein>
    <submittedName>
        <fullName evidence="1">Uncharacterized protein</fullName>
    </submittedName>
</protein>
<dbReference type="EMBL" id="AHCD03000044">
    <property type="protein sequence ID" value="KAF7781740.1"/>
    <property type="molecule type" value="Genomic_DNA"/>
</dbReference>
<sequence length="43" mass="4928">MKTTIATTFRRFDLSQCHATWADLALRLCKMPSANKALDFTHD</sequence>
<name>A0A8T0C1F4_9GAMM</name>
<evidence type="ECO:0000313" key="2">
    <source>
        <dbReference type="Proteomes" id="UP000016480"/>
    </source>
</evidence>
<dbReference type="Proteomes" id="UP000016480">
    <property type="component" value="Unassembled WGS sequence"/>
</dbReference>
<comment type="caution">
    <text evidence="1">The sequence shown here is derived from an EMBL/GenBank/DDBJ whole genome shotgun (WGS) entry which is preliminary data.</text>
</comment>
<proteinExistence type="predicted"/>